<evidence type="ECO:0000256" key="8">
    <source>
        <dbReference type="ARBA" id="ARBA00023136"/>
    </source>
</evidence>
<keyword evidence="3" id="KW-0285">Flavoprotein</keyword>
<dbReference type="PRINTS" id="PR00411">
    <property type="entry name" value="PNDRDTASEI"/>
</dbReference>
<dbReference type="AlphaFoldDB" id="R7Z2P5"/>
<dbReference type="PROSITE" id="PS50850">
    <property type="entry name" value="MFS"/>
    <property type="match status" value="1"/>
</dbReference>
<dbReference type="Pfam" id="PF02852">
    <property type="entry name" value="Pyr_redox_dim"/>
    <property type="match status" value="1"/>
</dbReference>
<evidence type="ECO:0000259" key="13">
    <source>
        <dbReference type="PROSITE" id="PS50850"/>
    </source>
</evidence>
<dbReference type="InterPro" id="IPR020846">
    <property type="entry name" value="MFS_dom"/>
</dbReference>
<dbReference type="InterPro" id="IPR016156">
    <property type="entry name" value="FAD/NAD-linked_Rdtase_dimer_sf"/>
</dbReference>
<dbReference type="OrthoDB" id="361797at2759"/>
<feature type="binding site" evidence="10">
    <location>
        <position position="53"/>
    </location>
    <ligand>
        <name>FAD</name>
        <dbReference type="ChEBI" id="CHEBI:57692"/>
    </ligand>
</feature>
<feature type="binding site" evidence="10">
    <location>
        <position position="341"/>
    </location>
    <ligand>
        <name>FAD</name>
        <dbReference type="ChEBI" id="CHEBI:57692"/>
    </ligand>
</feature>
<dbReference type="EMBL" id="JH767594">
    <property type="protein sequence ID" value="EON68299.1"/>
    <property type="molecule type" value="Genomic_DNA"/>
</dbReference>
<feature type="active site" description="Proton acceptor" evidence="9">
    <location>
        <position position="484"/>
    </location>
</feature>
<keyword evidence="5 10" id="KW-0274">FAD</keyword>
<dbReference type="Pfam" id="PF07992">
    <property type="entry name" value="Pyr_redox_2"/>
    <property type="match status" value="1"/>
</dbReference>
<dbReference type="GO" id="GO:0005759">
    <property type="term" value="C:mitochondrial matrix"/>
    <property type="evidence" value="ECO:0007669"/>
    <property type="project" value="UniProtKB-ARBA"/>
</dbReference>
<comment type="similarity">
    <text evidence="2">Belongs to the class-I pyridine nucleotide-disulfide oxidoreductase family.</text>
</comment>
<evidence type="ECO:0000256" key="6">
    <source>
        <dbReference type="ARBA" id="ARBA00022989"/>
    </source>
</evidence>
<dbReference type="PRINTS" id="PR00368">
    <property type="entry name" value="FADPNR"/>
</dbReference>
<dbReference type="InterPro" id="IPR005828">
    <property type="entry name" value="MFS_sugar_transport-like"/>
</dbReference>
<gene>
    <name evidence="14" type="ORF">W97_07557</name>
</gene>
<dbReference type="Gene3D" id="1.20.1250.20">
    <property type="entry name" value="MFS general substrate transporter like domains"/>
    <property type="match status" value="1"/>
</dbReference>
<keyword evidence="10" id="KW-0520">NAD</keyword>
<evidence type="ECO:0000256" key="3">
    <source>
        <dbReference type="ARBA" id="ARBA00022630"/>
    </source>
</evidence>
<evidence type="ECO:0000256" key="5">
    <source>
        <dbReference type="ARBA" id="ARBA00022827"/>
    </source>
</evidence>
<dbReference type="InterPro" id="IPR036188">
    <property type="entry name" value="FAD/NAD-bd_sf"/>
</dbReference>
<evidence type="ECO:0000313" key="15">
    <source>
        <dbReference type="Proteomes" id="UP000016924"/>
    </source>
</evidence>
<dbReference type="HOGENOM" id="CLU_016755_1_2_1"/>
<evidence type="ECO:0000256" key="4">
    <source>
        <dbReference type="ARBA" id="ARBA00022692"/>
    </source>
</evidence>
<dbReference type="InterPro" id="IPR001100">
    <property type="entry name" value="Pyr_nuc-diS_OxRdtase"/>
</dbReference>
<dbReference type="SUPFAM" id="SSF55424">
    <property type="entry name" value="FAD/NAD-linked reductases, dimerisation (C-terminal) domain"/>
    <property type="match status" value="1"/>
</dbReference>
<keyword evidence="15" id="KW-1185">Reference proteome</keyword>
<dbReference type="GeneID" id="19904868"/>
<dbReference type="Gene3D" id="3.50.50.60">
    <property type="entry name" value="FAD/NAD(P)-binding domain"/>
    <property type="match status" value="2"/>
</dbReference>
<sequence length="585" mass="62587">MSAQKHYDALILGSGQGGTPLATAFANAGRKTCLVERAHVGGCCINEGCTPTKTMIASGKVAYLARRREEYGVHFRSSAAGMEGEEGGGVEGGGESGGVWTDMKKVRQRKREMVESFRAGSERRLGAAGVDVLRGEAAFMGPKTVRIRMEDPAEEEEVVVSSELVFINSGERPAKPKIEGLDGIEPARVLDSTSIQELDEVPGHLIVLGGGYIGLEFGQLFRRLGAQVTIVQRSGQVIPREDPDIAECMLDILRGDGITVRLSTEAVRLSSEDSTITLHTKSPDGTTSLIFGSHLLLAAGRVPNTDHLSLPVAGIETTPRGHIVVNPRLETNIPGIYALGDVKGPPAFTHVSYDDFRIVRDNLLSVPFPSAPDQRTTAARVAHTPYVVYTDPQLGHVGMHERQLRSQHPGRKIKVAKMPMEYVARALEMGETRGMMKAVVDADTGEILGFTCLGVEGGEIMSVVQVAMMGGLRWEGLREAVFAHPTLAESLNNLWGFLEEGNGHQQDRWLVSATVSMGGFLFGYDTGVISAVLINLGTDLDGRVLTSSEQESITSHTSGGALVGTVIAGFATDKYGRISASISAV</sequence>
<feature type="binding site" evidence="10">
    <location>
        <position position="300"/>
    </location>
    <ligand>
        <name>NAD(+)</name>
        <dbReference type="ChEBI" id="CHEBI:57540"/>
    </ligand>
</feature>
<dbReference type="InterPro" id="IPR023753">
    <property type="entry name" value="FAD/NAD-binding_dom"/>
</dbReference>
<dbReference type="STRING" id="1168221.R7Z2P5"/>
<reference evidence="15" key="1">
    <citation type="submission" date="2012-06" db="EMBL/GenBank/DDBJ databases">
        <title>The genome sequence of Coniosporium apollinis CBS 100218.</title>
        <authorList>
            <consortium name="The Broad Institute Genome Sequencing Platform"/>
            <person name="Cuomo C."/>
            <person name="Gorbushina A."/>
            <person name="Noack S."/>
            <person name="Walker B."/>
            <person name="Young S.K."/>
            <person name="Zeng Q."/>
            <person name="Gargeya S."/>
            <person name="Fitzgerald M."/>
            <person name="Haas B."/>
            <person name="Abouelleil A."/>
            <person name="Alvarado L."/>
            <person name="Arachchi H.M."/>
            <person name="Berlin A.M."/>
            <person name="Chapman S.B."/>
            <person name="Goldberg J."/>
            <person name="Griggs A."/>
            <person name="Gujja S."/>
            <person name="Hansen M."/>
            <person name="Howarth C."/>
            <person name="Imamovic A."/>
            <person name="Larimer J."/>
            <person name="McCowan C."/>
            <person name="Montmayeur A."/>
            <person name="Murphy C."/>
            <person name="Neiman D."/>
            <person name="Pearson M."/>
            <person name="Priest M."/>
            <person name="Roberts A."/>
            <person name="Saif S."/>
            <person name="Shea T."/>
            <person name="Sisk P."/>
            <person name="Sykes S."/>
            <person name="Wortman J."/>
            <person name="Nusbaum C."/>
            <person name="Birren B."/>
        </authorList>
    </citation>
    <scope>NUCLEOTIDE SEQUENCE [LARGE SCALE GENOMIC DNA]</scope>
    <source>
        <strain evidence="15">CBS 100218</strain>
    </source>
</reference>
<comment type="cofactor">
    <cofactor evidence="10">
        <name>FAD</name>
        <dbReference type="ChEBI" id="CHEBI:57692"/>
    </cofactor>
    <text evidence="10">Binds 1 FAD per subunit.</text>
</comment>
<feature type="region of interest" description="Disordered" evidence="12">
    <location>
        <begin position="80"/>
        <end position="100"/>
    </location>
</feature>
<comment type="subcellular location">
    <subcellularLocation>
        <location evidence="1">Membrane</location>
        <topology evidence="1">Multi-pass membrane protein</topology>
    </subcellularLocation>
</comment>
<feature type="disulfide bond" description="Redox-active" evidence="11">
    <location>
        <begin position="44"/>
        <end position="49"/>
    </location>
</feature>
<accession>R7Z2P5</accession>
<evidence type="ECO:0000313" key="14">
    <source>
        <dbReference type="EMBL" id="EON68299.1"/>
    </source>
</evidence>
<evidence type="ECO:0000256" key="2">
    <source>
        <dbReference type="ARBA" id="ARBA00007532"/>
    </source>
</evidence>
<dbReference type="InterPro" id="IPR004099">
    <property type="entry name" value="Pyr_nucl-diS_OxRdtase_dimer"/>
</dbReference>
<dbReference type="GO" id="GO:0003955">
    <property type="term" value="F:NAD(P)H dehydrogenase (quinone) activity"/>
    <property type="evidence" value="ECO:0007669"/>
    <property type="project" value="TreeGrafter"/>
</dbReference>
<dbReference type="Proteomes" id="UP000016924">
    <property type="component" value="Unassembled WGS sequence"/>
</dbReference>
<feature type="domain" description="Major facilitator superfamily (MFS) profile" evidence="13">
    <location>
        <begin position="511"/>
        <end position="585"/>
    </location>
</feature>
<dbReference type="SUPFAM" id="SSF51905">
    <property type="entry name" value="FAD/NAD(P)-binding domain"/>
    <property type="match status" value="1"/>
</dbReference>
<dbReference type="PIRSF" id="PIRSF000350">
    <property type="entry name" value="Mercury_reductase_MerA"/>
    <property type="match status" value="1"/>
</dbReference>
<keyword evidence="6" id="KW-1133">Transmembrane helix</keyword>
<dbReference type="Gene3D" id="3.30.390.30">
    <property type="match status" value="1"/>
</dbReference>
<dbReference type="eggNOG" id="KOG0254">
    <property type="taxonomic scope" value="Eukaryota"/>
</dbReference>
<dbReference type="FunFam" id="3.30.390.30:FF:000001">
    <property type="entry name" value="Dihydrolipoyl dehydrogenase"/>
    <property type="match status" value="1"/>
</dbReference>
<dbReference type="RefSeq" id="XP_007783616.1">
    <property type="nucleotide sequence ID" value="XM_007785426.1"/>
</dbReference>
<dbReference type="GO" id="GO:0050660">
    <property type="term" value="F:flavin adenine dinucleotide binding"/>
    <property type="evidence" value="ECO:0007669"/>
    <property type="project" value="TreeGrafter"/>
</dbReference>
<evidence type="ECO:0000256" key="1">
    <source>
        <dbReference type="ARBA" id="ARBA00004141"/>
    </source>
</evidence>
<dbReference type="SUPFAM" id="SSF103473">
    <property type="entry name" value="MFS general substrate transporter"/>
    <property type="match status" value="1"/>
</dbReference>
<proteinExistence type="inferred from homology"/>
<dbReference type="Pfam" id="PF00083">
    <property type="entry name" value="Sugar_tr"/>
    <property type="match status" value="1"/>
</dbReference>
<keyword evidence="4" id="KW-0812">Transmembrane</keyword>
<evidence type="ECO:0000256" key="12">
    <source>
        <dbReference type="SAM" id="MobiDB-lite"/>
    </source>
</evidence>
<evidence type="ECO:0000256" key="10">
    <source>
        <dbReference type="PIRSR" id="PIRSR000350-3"/>
    </source>
</evidence>
<organism evidence="14 15">
    <name type="scientific">Coniosporium apollinis (strain CBS 100218)</name>
    <name type="common">Rock-inhabiting black yeast</name>
    <dbReference type="NCBI Taxonomy" id="1168221"/>
    <lineage>
        <taxon>Eukaryota</taxon>
        <taxon>Fungi</taxon>
        <taxon>Dikarya</taxon>
        <taxon>Ascomycota</taxon>
        <taxon>Pezizomycotina</taxon>
        <taxon>Dothideomycetes</taxon>
        <taxon>Dothideomycetes incertae sedis</taxon>
        <taxon>Coniosporium</taxon>
    </lineage>
</organism>
<dbReference type="eggNOG" id="KOG1335">
    <property type="taxonomic scope" value="Eukaryota"/>
</dbReference>
<dbReference type="GO" id="GO:0022857">
    <property type="term" value="F:transmembrane transporter activity"/>
    <property type="evidence" value="ECO:0007669"/>
    <property type="project" value="InterPro"/>
</dbReference>
<evidence type="ECO:0000256" key="7">
    <source>
        <dbReference type="ARBA" id="ARBA00023002"/>
    </source>
</evidence>
<evidence type="ECO:0000256" key="9">
    <source>
        <dbReference type="PIRSR" id="PIRSR000350-2"/>
    </source>
</evidence>
<keyword evidence="8" id="KW-0472">Membrane</keyword>
<keyword evidence="10" id="KW-0547">Nucleotide-binding</keyword>
<dbReference type="OMA" id="SHCLMAV"/>
<dbReference type="InterPro" id="IPR036259">
    <property type="entry name" value="MFS_trans_sf"/>
</dbReference>
<evidence type="ECO:0000256" key="11">
    <source>
        <dbReference type="PIRSR" id="PIRSR000350-4"/>
    </source>
</evidence>
<keyword evidence="7" id="KW-0560">Oxidoreductase</keyword>
<feature type="binding site" evidence="10">
    <location>
        <begin position="209"/>
        <end position="216"/>
    </location>
    <ligand>
        <name>NAD(+)</name>
        <dbReference type="ChEBI" id="CHEBI:57540"/>
    </ligand>
</feature>
<dbReference type="GO" id="GO:0016020">
    <property type="term" value="C:membrane"/>
    <property type="evidence" value="ECO:0007669"/>
    <property type="project" value="UniProtKB-SubCell"/>
</dbReference>
<dbReference type="PANTHER" id="PTHR43014:SF2">
    <property type="entry name" value="MERCURIC REDUCTASE"/>
    <property type="match status" value="1"/>
</dbReference>
<name>R7Z2P5_CONA1</name>
<dbReference type="PANTHER" id="PTHR43014">
    <property type="entry name" value="MERCURIC REDUCTASE"/>
    <property type="match status" value="1"/>
</dbReference>
<protein>
    <recommendedName>
        <fullName evidence="13">Major facilitator superfamily (MFS) profile domain-containing protein</fullName>
    </recommendedName>
</protein>